<dbReference type="InterPro" id="IPR013154">
    <property type="entry name" value="ADH-like_N"/>
</dbReference>
<keyword evidence="10" id="KW-1185">Reference proteome</keyword>
<sequence>MKAARYYGPGDIRIEEIDKPVPKSGQVLIKVAWNGICGTDLHAFLARTPKFPTATEPDPITGETLPVTLGHEFSGTIVEHGPGVDTQEWPIDQPVTVEPIFACEKTDSCDTCADGRRNTCPLFNTIGIGGWGGGLAEFIAVDAKYVHKLHPNIPLEIGACMEPISVAWHAVKRSKFAPGQSALVLGAGPIGFLILKVLRSIDANATIIIAEPAELRRNLAKRHGATIVIDPIVSDISKVVLENTGGAGVHVALDAAGLQSTTDAAVDSVRSKGTIVNVALWDAGVKVAIDLNKFVLKEITLTGTICYENDHPEVIAAIATGKITGIEEFISRKIALEDVVEKGFKALIQEKSTIVKVLVHP</sequence>
<dbReference type="SUPFAM" id="SSF51735">
    <property type="entry name" value="NAD(P)-binding Rossmann-fold domains"/>
    <property type="match status" value="1"/>
</dbReference>
<evidence type="ECO:0008006" key="11">
    <source>
        <dbReference type="Google" id="ProtNLM"/>
    </source>
</evidence>
<dbReference type="Gene3D" id="3.40.50.720">
    <property type="entry name" value="NAD(P)-binding Rossmann-like Domain"/>
    <property type="match status" value="1"/>
</dbReference>
<feature type="domain" description="Alcohol dehydrogenase-like C-terminal" evidence="7">
    <location>
        <begin position="189"/>
        <end position="319"/>
    </location>
</feature>
<dbReference type="Pfam" id="PF00107">
    <property type="entry name" value="ADH_zinc_N"/>
    <property type="match status" value="1"/>
</dbReference>
<protein>
    <recommendedName>
        <fullName evidence="11">Enoyl reductase (ER) domain-containing protein</fullName>
    </recommendedName>
</protein>
<dbReference type="AlphaFoldDB" id="A0A0C2XB37"/>
<keyword evidence="4 6" id="KW-0862">Zinc</keyword>
<evidence type="ECO:0000256" key="5">
    <source>
        <dbReference type="ARBA" id="ARBA00023002"/>
    </source>
</evidence>
<dbReference type="GO" id="GO:0005737">
    <property type="term" value="C:cytoplasm"/>
    <property type="evidence" value="ECO:0007669"/>
    <property type="project" value="TreeGrafter"/>
</dbReference>
<dbReference type="GO" id="GO:0000721">
    <property type="term" value="F:(R,R)-butanediol dehydrogenase activity"/>
    <property type="evidence" value="ECO:0007669"/>
    <property type="project" value="TreeGrafter"/>
</dbReference>
<proteinExistence type="inferred from homology"/>
<dbReference type="InParanoid" id="A0A0C2XB37"/>
<evidence type="ECO:0000259" key="8">
    <source>
        <dbReference type="Pfam" id="PF08240"/>
    </source>
</evidence>
<dbReference type="Proteomes" id="UP000054549">
    <property type="component" value="Unassembled WGS sequence"/>
</dbReference>
<dbReference type="Pfam" id="PF08240">
    <property type="entry name" value="ADH_N"/>
    <property type="match status" value="1"/>
</dbReference>
<dbReference type="GO" id="GO:0034079">
    <property type="term" value="P:butanediol biosynthetic process"/>
    <property type="evidence" value="ECO:0007669"/>
    <property type="project" value="TreeGrafter"/>
</dbReference>
<dbReference type="EMBL" id="KN818238">
    <property type="protein sequence ID" value="KIL66038.1"/>
    <property type="molecule type" value="Genomic_DNA"/>
</dbReference>
<dbReference type="STRING" id="946122.A0A0C2XB37"/>
<dbReference type="InterPro" id="IPR002328">
    <property type="entry name" value="ADH_Zn_CS"/>
</dbReference>
<dbReference type="GO" id="GO:0008270">
    <property type="term" value="F:zinc ion binding"/>
    <property type="evidence" value="ECO:0007669"/>
    <property type="project" value="InterPro"/>
</dbReference>
<dbReference type="HOGENOM" id="CLU_026673_11_0_1"/>
<dbReference type="Gene3D" id="3.90.180.10">
    <property type="entry name" value="Medium-chain alcohol dehydrogenases, catalytic domain"/>
    <property type="match status" value="1"/>
</dbReference>
<dbReference type="InterPro" id="IPR013149">
    <property type="entry name" value="ADH-like_C"/>
</dbReference>
<evidence type="ECO:0000256" key="2">
    <source>
        <dbReference type="ARBA" id="ARBA00008072"/>
    </source>
</evidence>
<comment type="similarity">
    <text evidence="2 6">Belongs to the zinc-containing alcohol dehydrogenase family.</text>
</comment>
<reference evidence="9 10" key="1">
    <citation type="submission" date="2014-04" db="EMBL/GenBank/DDBJ databases">
        <title>Evolutionary Origins and Diversification of the Mycorrhizal Mutualists.</title>
        <authorList>
            <consortium name="DOE Joint Genome Institute"/>
            <consortium name="Mycorrhizal Genomics Consortium"/>
            <person name="Kohler A."/>
            <person name="Kuo A."/>
            <person name="Nagy L.G."/>
            <person name="Floudas D."/>
            <person name="Copeland A."/>
            <person name="Barry K.W."/>
            <person name="Cichocki N."/>
            <person name="Veneault-Fourrey C."/>
            <person name="LaButti K."/>
            <person name="Lindquist E.A."/>
            <person name="Lipzen A."/>
            <person name="Lundell T."/>
            <person name="Morin E."/>
            <person name="Murat C."/>
            <person name="Riley R."/>
            <person name="Ohm R."/>
            <person name="Sun H."/>
            <person name="Tunlid A."/>
            <person name="Henrissat B."/>
            <person name="Grigoriev I.V."/>
            <person name="Hibbett D.S."/>
            <person name="Martin F."/>
        </authorList>
    </citation>
    <scope>NUCLEOTIDE SEQUENCE [LARGE SCALE GENOMIC DNA]</scope>
    <source>
        <strain evidence="9 10">Koide BX008</strain>
    </source>
</reference>
<accession>A0A0C2XB37</accession>
<evidence type="ECO:0000256" key="6">
    <source>
        <dbReference type="RuleBase" id="RU361277"/>
    </source>
</evidence>
<dbReference type="PANTHER" id="PTHR43161">
    <property type="entry name" value="SORBITOL DEHYDROGENASE"/>
    <property type="match status" value="1"/>
</dbReference>
<evidence type="ECO:0000256" key="4">
    <source>
        <dbReference type="ARBA" id="ARBA00022833"/>
    </source>
</evidence>
<evidence type="ECO:0000256" key="1">
    <source>
        <dbReference type="ARBA" id="ARBA00001947"/>
    </source>
</evidence>
<name>A0A0C2XB37_AMAMK</name>
<evidence type="ECO:0000259" key="7">
    <source>
        <dbReference type="Pfam" id="PF00107"/>
    </source>
</evidence>
<organism evidence="9 10">
    <name type="scientific">Amanita muscaria (strain Koide BX008)</name>
    <dbReference type="NCBI Taxonomy" id="946122"/>
    <lineage>
        <taxon>Eukaryota</taxon>
        <taxon>Fungi</taxon>
        <taxon>Dikarya</taxon>
        <taxon>Basidiomycota</taxon>
        <taxon>Agaricomycotina</taxon>
        <taxon>Agaricomycetes</taxon>
        <taxon>Agaricomycetidae</taxon>
        <taxon>Agaricales</taxon>
        <taxon>Pluteineae</taxon>
        <taxon>Amanitaceae</taxon>
        <taxon>Amanita</taxon>
    </lineage>
</organism>
<keyword evidence="5" id="KW-0560">Oxidoreductase</keyword>
<evidence type="ECO:0000313" key="9">
    <source>
        <dbReference type="EMBL" id="KIL66038.1"/>
    </source>
</evidence>
<keyword evidence="3 6" id="KW-0479">Metal-binding</keyword>
<evidence type="ECO:0000313" key="10">
    <source>
        <dbReference type="Proteomes" id="UP000054549"/>
    </source>
</evidence>
<gene>
    <name evidence="9" type="ORF">M378DRAFT_23586</name>
</gene>
<dbReference type="InterPro" id="IPR011032">
    <property type="entry name" value="GroES-like_sf"/>
</dbReference>
<dbReference type="PROSITE" id="PS00059">
    <property type="entry name" value="ADH_ZINC"/>
    <property type="match status" value="1"/>
</dbReference>
<dbReference type="CDD" id="cd08233">
    <property type="entry name" value="butanediol_DH_like"/>
    <property type="match status" value="1"/>
</dbReference>
<evidence type="ECO:0000256" key="3">
    <source>
        <dbReference type="ARBA" id="ARBA00022723"/>
    </source>
</evidence>
<dbReference type="SUPFAM" id="SSF50129">
    <property type="entry name" value="GroES-like"/>
    <property type="match status" value="1"/>
</dbReference>
<dbReference type="InterPro" id="IPR036291">
    <property type="entry name" value="NAD(P)-bd_dom_sf"/>
</dbReference>
<comment type="cofactor">
    <cofactor evidence="1 6">
        <name>Zn(2+)</name>
        <dbReference type="ChEBI" id="CHEBI:29105"/>
    </cofactor>
</comment>
<dbReference type="OrthoDB" id="3941538at2759"/>
<feature type="domain" description="Alcohol dehydrogenase-like N-terminal" evidence="8">
    <location>
        <begin position="24"/>
        <end position="150"/>
    </location>
</feature>
<dbReference type="PANTHER" id="PTHR43161:SF23">
    <property type="entry name" value="(R,R)-BUTANEDIOL DEHYDROGENASE-RELATED"/>
    <property type="match status" value="1"/>
</dbReference>